<dbReference type="InterPro" id="IPR024607">
    <property type="entry name" value="Sulfatase_CS"/>
</dbReference>
<dbReference type="GO" id="GO:0004065">
    <property type="term" value="F:arylsulfatase activity"/>
    <property type="evidence" value="ECO:0007669"/>
    <property type="project" value="UniProtKB-EC"/>
</dbReference>
<gene>
    <name evidence="6" type="primary">atsA_1</name>
    <name evidence="6" type="ORF">Pla144_00270</name>
</gene>
<dbReference type="EC" id="3.1.6.1" evidence="6"/>
<evidence type="ECO:0000256" key="3">
    <source>
        <dbReference type="ARBA" id="ARBA00022801"/>
    </source>
</evidence>
<dbReference type="GO" id="GO:0046872">
    <property type="term" value="F:metal ion binding"/>
    <property type="evidence" value="ECO:0007669"/>
    <property type="project" value="UniProtKB-KW"/>
</dbReference>
<evidence type="ECO:0000313" key="6">
    <source>
        <dbReference type="EMBL" id="TWU29251.1"/>
    </source>
</evidence>
<comment type="similarity">
    <text evidence="1">Belongs to the sulfatase family.</text>
</comment>
<feature type="domain" description="Sulfatase N-terminal" evidence="5">
    <location>
        <begin position="35"/>
        <end position="341"/>
    </location>
</feature>
<dbReference type="Gene3D" id="3.40.720.10">
    <property type="entry name" value="Alkaline Phosphatase, subunit A"/>
    <property type="match status" value="1"/>
</dbReference>
<reference evidence="6 7" key="1">
    <citation type="submission" date="2019-02" db="EMBL/GenBank/DDBJ databases">
        <title>Deep-cultivation of Planctomycetes and their phenomic and genomic characterization uncovers novel biology.</title>
        <authorList>
            <person name="Wiegand S."/>
            <person name="Jogler M."/>
            <person name="Boedeker C."/>
            <person name="Pinto D."/>
            <person name="Vollmers J."/>
            <person name="Rivas-Marin E."/>
            <person name="Kohn T."/>
            <person name="Peeters S.H."/>
            <person name="Heuer A."/>
            <person name="Rast P."/>
            <person name="Oberbeckmann S."/>
            <person name="Bunk B."/>
            <person name="Jeske O."/>
            <person name="Meyerdierks A."/>
            <person name="Storesund J.E."/>
            <person name="Kallscheuer N."/>
            <person name="Luecker S."/>
            <person name="Lage O.M."/>
            <person name="Pohl T."/>
            <person name="Merkel B.J."/>
            <person name="Hornburger P."/>
            <person name="Mueller R.-W."/>
            <person name="Bruemmer F."/>
            <person name="Labrenz M."/>
            <person name="Spormann A.M."/>
            <person name="Op Den Camp H."/>
            <person name="Overmann J."/>
            <person name="Amann R."/>
            <person name="Jetten M.S.M."/>
            <person name="Mascher T."/>
            <person name="Medema M.H."/>
            <person name="Devos D.P."/>
            <person name="Kaster A.-K."/>
            <person name="Ovreas L."/>
            <person name="Rohde M."/>
            <person name="Galperin M.Y."/>
            <person name="Jogler C."/>
        </authorList>
    </citation>
    <scope>NUCLEOTIDE SEQUENCE [LARGE SCALE GENOMIC DNA]</scope>
    <source>
        <strain evidence="6 7">Pla144</strain>
    </source>
</reference>
<dbReference type="PANTHER" id="PTHR42693">
    <property type="entry name" value="ARYLSULFATASE FAMILY MEMBER"/>
    <property type="match status" value="1"/>
</dbReference>
<evidence type="ECO:0000259" key="5">
    <source>
        <dbReference type="Pfam" id="PF00884"/>
    </source>
</evidence>
<protein>
    <submittedName>
        <fullName evidence="6">Arylsulfatase</fullName>
        <ecNumber evidence="6">3.1.6.1</ecNumber>
    </submittedName>
</protein>
<dbReference type="Pfam" id="PF00884">
    <property type="entry name" value="Sulfatase"/>
    <property type="match status" value="1"/>
</dbReference>
<evidence type="ECO:0000313" key="7">
    <source>
        <dbReference type="Proteomes" id="UP000318437"/>
    </source>
</evidence>
<keyword evidence="4" id="KW-0106">Calcium</keyword>
<dbReference type="Proteomes" id="UP000318437">
    <property type="component" value="Unassembled WGS sequence"/>
</dbReference>
<evidence type="ECO:0000256" key="4">
    <source>
        <dbReference type="ARBA" id="ARBA00022837"/>
    </source>
</evidence>
<dbReference type="PROSITE" id="PS00523">
    <property type="entry name" value="SULFATASE_1"/>
    <property type="match status" value="1"/>
</dbReference>
<keyword evidence="7" id="KW-1185">Reference proteome</keyword>
<dbReference type="InterPro" id="IPR017850">
    <property type="entry name" value="Alkaline_phosphatase_core_sf"/>
</dbReference>
<accession>A0A5C6D0I1</accession>
<keyword evidence="3 6" id="KW-0378">Hydrolase</keyword>
<organism evidence="6 7">
    <name type="scientific">Bythopirellula polymerisocia</name>
    <dbReference type="NCBI Taxonomy" id="2528003"/>
    <lineage>
        <taxon>Bacteria</taxon>
        <taxon>Pseudomonadati</taxon>
        <taxon>Planctomycetota</taxon>
        <taxon>Planctomycetia</taxon>
        <taxon>Pirellulales</taxon>
        <taxon>Lacipirellulaceae</taxon>
        <taxon>Bythopirellula</taxon>
    </lineage>
</organism>
<evidence type="ECO:0000256" key="2">
    <source>
        <dbReference type="ARBA" id="ARBA00022723"/>
    </source>
</evidence>
<keyword evidence="2" id="KW-0479">Metal-binding</keyword>
<name>A0A5C6D0I1_9BACT</name>
<dbReference type="EMBL" id="SJPS01000001">
    <property type="protein sequence ID" value="TWU29251.1"/>
    <property type="molecule type" value="Genomic_DNA"/>
</dbReference>
<comment type="caution">
    <text evidence="6">The sequence shown here is derived from an EMBL/GenBank/DDBJ whole genome shotgun (WGS) entry which is preliminary data.</text>
</comment>
<dbReference type="InterPro" id="IPR050738">
    <property type="entry name" value="Sulfatase"/>
</dbReference>
<dbReference type="AlphaFoldDB" id="A0A5C6D0I1"/>
<dbReference type="PANTHER" id="PTHR42693:SF53">
    <property type="entry name" value="ENDO-4-O-SULFATASE"/>
    <property type="match status" value="1"/>
</dbReference>
<dbReference type="OrthoDB" id="9783154at2"/>
<dbReference type="SUPFAM" id="SSF53649">
    <property type="entry name" value="Alkaline phosphatase-like"/>
    <property type="match status" value="1"/>
</dbReference>
<dbReference type="Gene3D" id="3.30.1120.10">
    <property type="match status" value="1"/>
</dbReference>
<dbReference type="InterPro" id="IPR000917">
    <property type="entry name" value="Sulfatase_N"/>
</dbReference>
<dbReference type="RefSeq" id="WP_146447308.1">
    <property type="nucleotide sequence ID" value="NZ_SJPS01000001.1"/>
</dbReference>
<sequence length="595" mass="66385">MPLNALRVTVYFVASCFNVVTAWDISCRAAEGAQPNVVVILADDQGWGDLSCHGNPNLSTPNLDKLGQSGAVFDRFYVEPVCSPTRAEFLTGRYALRDGVTGVTSGAERLDVNVPTIGNAFKEAGYATAAFGKWHNGTQAPYHPNSRGFDEFYGFCSGHWGLYFSPMLERNNSLIRGDGYLANDITNHAIEFIEHNRDKPFFAYVAFNTPHSPMQVPDRWWEKFEGKQLAAKASLPEKEKFDHTRAALAMCENLDWNVGRLLTTLEKLELTENTIVVYFSDNGPNGYRWNGEMRGIKGSTDEGGVRVPLMISWPGQIQPNSKVTHNVAAIDLSPTLLDLASIQGKPGLPIDGRSLKPLLLGKNENWPPRILFTHWNGQTASRWDHFLLDSQQRLYDLSKDPSQSRDIASKNPGIVQRLDSALDNWLQDVQFGKSRPPRPFVVGHPDSNITQLPARDAEGQGQIKRSSKHPNCSYFTNWKSLSDSITWNVEVTTPGTYRAEVYYTCSEQNKGSLVELRLGNSTTQAQVVKAFDPPLISEQFNRFPAEESPVKDFEPLDLGTIYLSESIGELTLRAIEIPGESVMDVRLLVLTRIEE</sequence>
<proteinExistence type="inferred from homology"/>
<evidence type="ECO:0000256" key="1">
    <source>
        <dbReference type="ARBA" id="ARBA00008779"/>
    </source>
</evidence>
<dbReference type="CDD" id="cd16146">
    <property type="entry name" value="ARS_like"/>
    <property type="match status" value="1"/>
</dbReference>